<accession>A0A8H6R7R8</accession>
<feature type="compositionally biased region" description="Low complexity" evidence="1">
    <location>
        <begin position="271"/>
        <end position="286"/>
    </location>
</feature>
<feature type="region of interest" description="Disordered" evidence="1">
    <location>
        <begin position="213"/>
        <end position="299"/>
    </location>
</feature>
<sequence length="603" mass="64968">MDPDVARMLADLGNSRRDELSAPDEGRKDRFPSRSQREERMILLEAEDRRAKAHLNAKDEGEAATLKAWNTASTFGIDDVAEQMENRYSGQGHRARLRQEVSQNFGYEADNGPRFSHRSRQDYAQDEENRRMHHQNYQTRANAPGLPCQRAPSPRSFGKVKFVGNQRLPQQPGVLAAASSIPTDNFTFTASTSASSTSSVATATDIQARPVAPVAQPPAQAQPPPKKTPAPAPASEMIPQPKAALEPPTVPSASVPAARTRAVGTSTAMQATSGTRSSALSAATASPPEPPPAKAKSISREGILGSIYKHLMKNKDASLPKPASQEKAGEEDIPAPKAVERGVDLAETSETTIPLPTKLPVEEWMSSSMGPQFVKKMQALNDAAQKEDLIAHWEKTNEAHFLHTAREKIAEDVALLAQPEHSKQADEYYAHQRYRAWLRPYGAQARIGPVQNTDIPVIAEIVKATNNLLGKDAAAAAAPQQSVANPRSTSARPPTPPSTASNSRSSSVGARNSTDLSSPPQPETAAGALGATFYNKNGVLLGNRQYSVDAPVIASITLTAKDSTYDVLGLADNMDSLAYQMGLRKATRAKYGYHLSDSGKYFD</sequence>
<dbReference type="OrthoDB" id="3870711at2759"/>
<feature type="compositionally biased region" description="Basic and acidic residues" evidence="1">
    <location>
        <begin position="14"/>
        <end position="38"/>
    </location>
</feature>
<name>A0A8H6R7R8_9PEZI</name>
<evidence type="ECO:0000256" key="1">
    <source>
        <dbReference type="SAM" id="MobiDB-lite"/>
    </source>
</evidence>
<evidence type="ECO:0000313" key="2">
    <source>
        <dbReference type="EMBL" id="KAF7186669.1"/>
    </source>
</evidence>
<feature type="compositionally biased region" description="Pro residues" evidence="1">
    <location>
        <begin position="220"/>
        <end position="232"/>
    </location>
</feature>
<protein>
    <submittedName>
        <fullName evidence="2">Uncharacterized protein</fullName>
    </submittedName>
</protein>
<feature type="compositionally biased region" description="Low complexity" evidence="1">
    <location>
        <begin position="485"/>
        <end position="514"/>
    </location>
</feature>
<comment type="caution">
    <text evidence="2">The sequence shown here is derived from an EMBL/GenBank/DDBJ whole genome shotgun (WGS) entry which is preliminary data.</text>
</comment>
<dbReference type="Proteomes" id="UP000660729">
    <property type="component" value="Unassembled WGS sequence"/>
</dbReference>
<feature type="compositionally biased region" description="Basic and acidic residues" evidence="1">
    <location>
        <begin position="119"/>
        <end position="130"/>
    </location>
</feature>
<dbReference type="AlphaFoldDB" id="A0A8H6R7R8"/>
<feature type="region of interest" description="Disordered" evidence="1">
    <location>
        <begin position="107"/>
        <end position="133"/>
    </location>
</feature>
<gene>
    <name evidence="2" type="ORF">HII31_11901</name>
</gene>
<evidence type="ECO:0000313" key="3">
    <source>
        <dbReference type="Proteomes" id="UP000660729"/>
    </source>
</evidence>
<feature type="region of interest" description="Disordered" evidence="1">
    <location>
        <begin position="10"/>
        <end position="38"/>
    </location>
</feature>
<feature type="region of interest" description="Disordered" evidence="1">
    <location>
        <begin position="477"/>
        <end position="524"/>
    </location>
</feature>
<keyword evidence="3" id="KW-1185">Reference proteome</keyword>
<reference evidence="2" key="1">
    <citation type="submission" date="2020-04" db="EMBL/GenBank/DDBJ databases">
        <title>Draft genome resource of the tomato pathogen Pseudocercospora fuligena.</title>
        <authorList>
            <person name="Zaccaron A."/>
        </authorList>
    </citation>
    <scope>NUCLEOTIDE SEQUENCE</scope>
    <source>
        <strain evidence="2">PF001</strain>
    </source>
</reference>
<organism evidence="2 3">
    <name type="scientific">Pseudocercospora fuligena</name>
    <dbReference type="NCBI Taxonomy" id="685502"/>
    <lineage>
        <taxon>Eukaryota</taxon>
        <taxon>Fungi</taxon>
        <taxon>Dikarya</taxon>
        <taxon>Ascomycota</taxon>
        <taxon>Pezizomycotina</taxon>
        <taxon>Dothideomycetes</taxon>
        <taxon>Dothideomycetidae</taxon>
        <taxon>Mycosphaerellales</taxon>
        <taxon>Mycosphaerellaceae</taxon>
        <taxon>Pseudocercospora</taxon>
    </lineage>
</organism>
<proteinExistence type="predicted"/>
<dbReference type="EMBL" id="JABCIY010000248">
    <property type="protein sequence ID" value="KAF7186669.1"/>
    <property type="molecule type" value="Genomic_DNA"/>
</dbReference>